<dbReference type="Proteomes" id="UP000824533">
    <property type="component" value="Linkage Group LG13"/>
</dbReference>
<gene>
    <name evidence="1" type="ORF">K1T71_007560</name>
</gene>
<reference evidence="1 2" key="1">
    <citation type="journal article" date="2021" name="Front. Genet.">
        <title>Chromosome-Level Genome Assembly Reveals Significant Gene Expansion in the Toll and IMD Signaling Pathways of Dendrolimus kikuchii.</title>
        <authorList>
            <person name="Zhou J."/>
            <person name="Wu P."/>
            <person name="Xiong Z."/>
            <person name="Liu N."/>
            <person name="Zhao N."/>
            <person name="Ji M."/>
            <person name="Qiu Y."/>
            <person name="Yang B."/>
        </authorList>
    </citation>
    <scope>NUCLEOTIDE SEQUENCE [LARGE SCALE GENOMIC DNA]</scope>
    <source>
        <strain evidence="1">Ann1</strain>
    </source>
</reference>
<name>A0ACC1CXR4_9NEOP</name>
<comment type="caution">
    <text evidence="1">The sequence shown here is derived from an EMBL/GenBank/DDBJ whole genome shotgun (WGS) entry which is preliminary data.</text>
</comment>
<dbReference type="EMBL" id="CM034399">
    <property type="protein sequence ID" value="KAJ0176381.1"/>
    <property type="molecule type" value="Genomic_DNA"/>
</dbReference>
<organism evidence="1 2">
    <name type="scientific">Dendrolimus kikuchii</name>
    <dbReference type="NCBI Taxonomy" id="765133"/>
    <lineage>
        <taxon>Eukaryota</taxon>
        <taxon>Metazoa</taxon>
        <taxon>Ecdysozoa</taxon>
        <taxon>Arthropoda</taxon>
        <taxon>Hexapoda</taxon>
        <taxon>Insecta</taxon>
        <taxon>Pterygota</taxon>
        <taxon>Neoptera</taxon>
        <taxon>Endopterygota</taxon>
        <taxon>Lepidoptera</taxon>
        <taxon>Glossata</taxon>
        <taxon>Ditrysia</taxon>
        <taxon>Bombycoidea</taxon>
        <taxon>Lasiocampidae</taxon>
        <taxon>Dendrolimus</taxon>
    </lineage>
</organism>
<protein>
    <submittedName>
        <fullName evidence="1">Uncharacterized protein</fullName>
    </submittedName>
</protein>
<evidence type="ECO:0000313" key="2">
    <source>
        <dbReference type="Proteomes" id="UP000824533"/>
    </source>
</evidence>
<keyword evidence="2" id="KW-1185">Reference proteome</keyword>
<sequence length="842" mass="95110">MNDPWDVKSVRQSGQYVSCMKINGVPLLPPVLSKECRKEMQYYKLLAKEVEKRIAQLQPYYIDSDTESSDKTDAPELPDSEQNDETPIEEIQAGFNINNLINVNKIDDIDSPINDSVHKIQSPVTKFIEKEKLDTTVINPSKLVTDQTVDTLKIVTPPIDVPERDYDSPKKQKELITEYETVSKVHYDIELSSFQPKKELSDQLYDADLPLHQDGPSSISSKSFTGSLIDIYSESMKDCQLQPLTRQSSYTLLKPSPQLLAHLEVQSQSTGVEMSCISMSESLSNLTSPGKKRRSWDLESAKVKWSSMAMELKQQKIPNVTNRNASRVHVNTPINKKHQINQPRARSVTVDRTKKTYSPKMMPKSDPIQKPYKAASPIRNCNTNHAAPRSLSPKNVNKDQSPKQTTLISESEDPATKVRELYEKIQKQQLLQMASLVEKQKREQMLLQQVFEEQNNLLYKQLKTICPKSPVESNEAWVDRCQEVERGPVSLSQLINHSVDQSTCDTSSSTLTDTNNYINHCDNVLKKSRDITGSLKKQTTNKSRSMNGSKIESRLQSNQDGSRTRTHSPIRKNPTSRRLNYDTSATSDPEYEPILTDRTNDTMADLNVSFPTDQSDGSYHSVILNLSKELTVMKTNPLPATVPSRSTDSAINNMEKSIQNSINTMRSQVVRAQPSPRECAAATKLVAYAKGYLVRRLMRTERVQATVQTIKDALLCALELHQDREGIRGADVDLHRRLIQQITAACYSLHDTFVASTPAERCAMIAADRGRRRSIAARLPTKTFRQTDTMSQSYSGSLPARNKRTSATSLMTQSNYETFSGDKSVAVSRTRYVPSPRRRPWR</sequence>
<evidence type="ECO:0000313" key="1">
    <source>
        <dbReference type="EMBL" id="KAJ0176381.1"/>
    </source>
</evidence>
<accession>A0ACC1CXR4</accession>
<proteinExistence type="predicted"/>